<name>A0A0C9SQN7_PAXIN</name>
<keyword evidence="3" id="KW-1185">Reference proteome</keyword>
<gene>
    <name evidence="2" type="ORF">PAXINDRAFT_157818</name>
</gene>
<reference evidence="3" key="2">
    <citation type="submission" date="2015-01" db="EMBL/GenBank/DDBJ databases">
        <title>Evolutionary Origins and Diversification of the Mycorrhizal Mutualists.</title>
        <authorList>
            <consortium name="DOE Joint Genome Institute"/>
            <consortium name="Mycorrhizal Genomics Consortium"/>
            <person name="Kohler A."/>
            <person name="Kuo A."/>
            <person name="Nagy L.G."/>
            <person name="Floudas D."/>
            <person name="Copeland A."/>
            <person name="Barry K.W."/>
            <person name="Cichocki N."/>
            <person name="Veneault-Fourrey C."/>
            <person name="LaButti K."/>
            <person name="Lindquist E.A."/>
            <person name="Lipzen A."/>
            <person name="Lundell T."/>
            <person name="Morin E."/>
            <person name="Murat C."/>
            <person name="Riley R."/>
            <person name="Ohm R."/>
            <person name="Sun H."/>
            <person name="Tunlid A."/>
            <person name="Henrissat B."/>
            <person name="Grigoriev I.V."/>
            <person name="Hibbett D.S."/>
            <person name="Martin F."/>
        </authorList>
    </citation>
    <scope>NUCLEOTIDE SEQUENCE [LARGE SCALE GENOMIC DNA]</scope>
    <source>
        <strain evidence="3">ATCC 200175</strain>
    </source>
</reference>
<proteinExistence type="predicted"/>
<dbReference type="Pfam" id="PF05699">
    <property type="entry name" value="Dimer_Tnp_hAT"/>
    <property type="match status" value="1"/>
</dbReference>
<dbReference type="InterPro" id="IPR008906">
    <property type="entry name" value="HATC_C_dom"/>
</dbReference>
<dbReference type="Proteomes" id="UP000053647">
    <property type="component" value="Unassembled WGS sequence"/>
</dbReference>
<accession>A0A0C9SQN7</accession>
<dbReference type="InterPro" id="IPR012337">
    <property type="entry name" value="RNaseH-like_sf"/>
</dbReference>
<evidence type="ECO:0000313" key="2">
    <source>
        <dbReference type="EMBL" id="KIJ09744.1"/>
    </source>
</evidence>
<evidence type="ECO:0000259" key="1">
    <source>
        <dbReference type="Pfam" id="PF05699"/>
    </source>
</evidence>
<feature type="domain" description="HAT C-terminal dimerisation" evidence="1">
    <location>
        <begin position="55"/>
        <end position="109"/>
    </location>
</feature>
<dbReference type="OrthoDB" id="3270175at2759"/>
<dbReference type="EMBL" id="KN819437">
    <property type="protein sequence ID" value="KIJ09744.1"/>
    <property type="molecule type" value="Genomic_DNA"/>
</dbReference>
<dbReference type="GO" id="GO:0046983">
    <property type="term" value="F:protein dimerization activity"/>
    <property type="evidence" value="ECO:0007669"/>
    <property type="project" value="InterPro"/>
</dbReference>
<dbReference type="SUPFAM" id="SSF53098">
    <property type="entry name" value="Ribonuclease H-like"/>
    <property type="match status" value="1"/>
</dbReference>
<dbReference type="AlphaFoldDB" id="A0A0C9SQN7"/>
<evidence type="ECO:0000313" key="3">
    <source>
        <dbReference type="Proteomes" id="UP000053647"/>
    </source>
</evidence>
<reference evidence="2 3" key="1">
    <citation type="submission" date="2014-06" db="EMBL/GenBank/DDBJ databases">
        <authorList>
            <consortium name="DOE Joint Genome Institute"/>
            <person name="Kuo A."/>
            <person name="Kohler A."/>
            <person name="Nagy L.G."/>
            <person name="Floudas D."/>
            <person name="Copeland A."/>
            <person name="Barry K.W."/>
            <person name="Cichocki N."/>
            <person name="Veneault-Fourrey C."/>
            <person name="LaButti K."/>
            <person name="Lindquist E.A."/>
            <person name="Lipzen A."/>
            <person name="Lundell T."/>
            <person name="Morin E."/>
            <person name="Murat C."/>
            <person name="Sun H."/>
            <person name="Tunlid A."/>
            <person name="Henrissat B."/>
            <person name="Grigoriev I.V."/>
            <person name="Hibbett D.S."/>
            <person name="Martin F."/>
            <person name="Nordberg H.P."/>
            <person name="Cantor M.N."/>
            <person name="Hua S.X."/>
        </authorList>
    </citation>
    <scope>NUCLEOTIDE SEQUENCE [LARGE SCALE GENOMIC DNA]</scope>
    <source>
        <strain evidence="2 3">ATCC 200175</strain>
    </source>
</reference>
<dbReference type="HOGENOM" id="CLU_009123_9_0_1"/>
<protein>
    <recommendedName>
        <fullName evidence="1">HAT C-terminal dimerisation domain-containing protein</fullName>
    </recommendedName>
</protein>
<sequence length="155" mass="18286">MQEYWNHDTVQADINEHSRNIVHHTDAIPTSTSTSTHKNDTLESEFDRHRRELIKRRWDKDDTDIVKWWGEHAQEYPTLTRIAKDIATNHHSRLGSENFEKLQVMKHTWRSNIKDLATCNSTKAEEVQLEGFKELLVCDAEMMEWDNDEADIIAL</sequence>
<organism evidence="2 3">
    <name type="scientific">Paxillus involutus ATCC 200175</name>
    <dbReference type="NCBI Taxonomy" id="664439"/>
    <lineage>
        <taxon>Eukaryota</taxon>
        <taxon>Fungi</taxon>
        <taxon>Dikarya</taxon>
        <taxon>Basidiomycota</taxon>
        <taxon>Agaricomycotina</taxon>
        <taxon>Agaricomycetes</taxon>
        <taxon>Agaricomycetidae</taxon>
        <taxon>Boletales</taxon>
        <taxon>Paxilineae</taxon>
        <taxon>Paxillaceae</taxon>
        <taxon>Paxillus</taxon>
    </lineage>
</organism>